<dbReference type="HOGENOM" id="CLU_588632_0_0_1"/>
<evidence type="ECO:0000313" key="2">
    <source>
        <dbReference type="EMBL" id="EAR82558.1"/>
    </source>
</evidence>
<sequence length="465" mass="55443">MLDYNSKQESQQLIKNLTIFKDHCSKNQSILQYLIEKFQSWGSLLERNKNLPVELEYQKIVQTSKKYINDIKNNYQSSLQRLKNKETEKQQEVQVSEKQNQTIVEKNIQNQQEKLDDISQNKNDLYKIQKKAVFRIKPKKEPQKLSNYEKIKKSLKKFVQTNYRITPLSNQRKPKRKPVNIDQEEEQLQENNSFSGSNEQNKDLKNQNQKSIITPQANNEADANQSNQSKKIIDERSNIYEIDNTLLTKNDMSIQKISNFYIEKRFSFEDYLKQIVEFEDYFEVKVPDFFKDKEIHHYRMIMNNYQIGHLKIDEVLGIKKLVEVSQNQRLVSALLLISASFLRELIKRAKRIENNKEEELLIEKDIKESKEKNYLAYIEQVKLFEQKYNVSFPEFFVSKNSFMRKEYYEKRISLAVSDEDCIKIFQIHKAYTSTRGHLPRELSSTIQITESQLQCIFARAQYLLK</sequence>
<dbReference type="EMBL" id="GG662465">
    <property type="protein sequence ID" value="EAR82558.1"/>
    <property type="molecule type" value="Genomic_DNA"/>
</dbReference>
<dbReference type="InParanoid" id="Q22B95"/>
<proteinExistence type="predicted"/>
<keyword evidence="3" id="KW-1185">Reference proteome</keyword>
<keyword evidence="1" id="KW-0175">Coiled coil</keyword>
<accession>Q22B95</accession>
<dbReference type="Proteomes" id="UP000009168">
    <property type="component" value="Unassembled WGS sequence"/>
</dbReference>
<dbReference type="AlphaFoldDB" id="Q22B95"/>
<dbReference type="GeneID" id="7828403"/>
<name>Q22B95_TETTS</name>
<organism evidence="2 3">
    <name type="scientific">Tetrahymena thermophila (strain SB210)</name>
    <dbReference type="NCBI Taxonomy" id="312017"/>
    <lineage>
        <taxon>Eukaryota</taxon>
        <taxon>Sar</taxon>
        <taxon>Alveolata</taxon>
        <taxon>Ciliophora</taxon>
        <taxon>Intramacronucleata</taxon>
        <taxon>Oligohymenophorea</taxon>
        <taxon>Hymenostomatida</taxon>
        <taxon>Tetrahymenina</taxon>
        <taxon>Tetrahymenidae</taxon>
        <taxon>Tetrahymena</taxon>
    </lineage>
</organism>
<protein>
    <submittedName>
        <fullName evidence="2">Uncharacterized protein</fullName>
    </submittedName>
</protein>
<evidence type="ECO:0000313" key="3">
    <source>
        <dbReference type="Proteomes" id="UP000009168"/>
    </source>
</evidence>
<dbReference type="RefSeq" id="XP_001030221.1">
    <property type="nucleotide sequence ID" value="XM_001030221.3"/>
</dbReference>
<feature type="coiled-coil region" evidence="1">
    <location>
        <begin position="68"/>
        <end position="128"/>
    </location>
</feature>
<reference evidence="3" key="1">
    <citation type="journal article" date="2006" name="PLoS Biol.">
        <title>Macronuclear genome sequence of the ciliate Tetrahymena thermophila, a model eukaryote.</title>
        <authorList>
            <person name="Eisen J.A."/>
            <person name="Coyne R.S."/>
            <person name="Wu M."/>
            <person name="Wu D."/>
            <person name="Thiagarajan M."/>
            <person name="Wortman J.R."/>
            <person name="Badger J.H."/>
            <person name="Ren Q."/>
            <person name="Amedeo P."/>
            <person name="Jones K.M."/>
            <person name="Tallon L.J."/>
            <person name="Delcher A.L."/>
            <person name="Salzberg S.L."/>
            <person name="Silva J.C."/>
            <person name="Haas B.J."/>
            <person name="Majoros W.H."/>
            <person name="Farzad M."/>
            <person name="Carlton J.M."/>
            <person name="Smith R.K. Jr."/>
            <person name="Garg J."/>
            <person name="Pearlman R.E."/>
            <person name="Karrer K.M."/>
            <person name="Sun L."/>
            <person name="Manning G."/>
            <person name="Elde N.C."/>
            <person name="Turkewitz A.P."/>
            <person name="Asai D.J."/>
            <person name="Wilkes D.E."/>
            <person name="Wang Y."/>
            <person name="Cai H."/>
            <person name="Collins K."/>
            <person name="Stewart B.A."/>
            <person name="Lee S.R."/>
            <person name="Wilamowska K."/>
            <person name="Weinberg Z."/>
            <person name="Ruzzo W.L."/>
            <person name="Wloga D."/>
            <person name="Gaertig J."/>
            <person name="Frankel J."/>
            <person name="Tsao C.-C."/>
            <person name="Gorovsky M.A."/>
            <person name="Keeling P.J."/>
            <person name="Waller R.F."/>
            <person name="Patron N.J."/>
            <person name="Cherry J.M."/>
            <person name="Stover N.A."/>
            <person name="Krieger C.J."/>
            <person name="del Toro C."/>
            <person name="Ryder H.F."/>
            <person name="Williamson S.C."/>
            <person name="Barbeau R.A."/>
            <person name="Hamilton E.P."/>
            <person name="Orias E."/>
        </authorList>
    </citation>
    <scope>NUCLEOTIDE SEQUENCE [LARGE SCALE GENOMIC DNA]</scope>
    <source>
        <strain evidence="3">SB210</strain>
    </source>
</reference>
<gene>
    <name evidence="2" type="ORF">TTHERM_01108600</name>
</gene>
<evidence type="ECO:0000256" key="1">
    <source>
        <dbReference type="SAM" id="Coils"/>
    </source>
</evidence>
<dbReference type="KEGG" id="tet:TTHERM_01108600"/>